<dbReference type="Proteomes" id="UP000887576">
    <property type="component" value="Unplaced"/>
</dbReference>
<sequence>MLSRLIILRQTRSLTSNFTQKEYFNYSSQKKFDEKWKKKKQNGSQNDSKFRFGKTAPLFGLSFLATVKDVLGIDPVKLDDDPLKDKIKQSWLNRKRGKYDEAIEILHNAIPEAQDRKDPLILTRIIDELANTYYEKGDLENAEKCFRDVVQRLVAMHGKNDSSPEFIGVSLKMADIFARKGDLDSAETGFKHCVTRQLQVMESHLKNFLISKGAGMEEQHLVEAHGAKYSDPVALFGMCLELFAHFLVEFRGEDRLREAEEYMDEVLKISTHLFGSNSFHSMNILNNFGAICVIKNRFEMAKKYLSIGIERVLHINECSGLVVGYYCNYAEALFHTGEVEKALQYARKAVILAKDEDPKLQKYAANFLKQIERDARNLGKTSGGGWFSWLF</sequence>
<name>A0AC34QQT9_9BILA</name>
<reference evidence="2" key="1">
    <citation type="submission" date="2022-11" db="UniProtKB">
        <authorList>
            <consortium name="WormBaseParasite"/>
        </authorList>
    </citation>
    <scope>IDENTIFICATION</scope>
</reference>
<organism evidence="1 2">
    <name type="scientific">Panagrolaimus sp. JU765</name>
    <dbReference type="NCBI Taxonomy" id="591449"/>
    <lineage>
        <taxon>Eukaryota</taxon>
        <taxon>Metazoa</taxon>
        <taxon>Ecdysozoa</taxon>
        <taxon>Nematoda</taxon>
        <taxon>Chromadorea</taxon>
        <taxon>Rhabditida</taxon>
        <taxon>Tylenchina</taxon>
        <taxon>Panagrolaimomorpha</taxon>
        <taxon>Panagrolaimoidea</taxon>
        <taxon>Panagrolaimidae</taxon>
        <taxon>Panagrolaimus</taxon>
    </lineage>
</organism>
<dbReference type="WBParaSite" id="JU765_v2.g18442.t1">
    <property type="protein sequence ID" value="JU765_v2.g18442.t1"/>
    <property type="gene ID" value="JU765_v2.g18442"/>
</dbReference>
<evidence type="ECO:0000313" key="1">
    <source>
        <dbReference type="Proteomes" id="UP000887576"/>
    </source>
</evidence>
<proteinExistence type="predicted"/>
<protein>
    <submittedName>
        <fullName evidence="2">Uncharacterized protein</fullName>
    </submittedName>
</protein>
<accession>A0AC34QQT9</accession>
<evidence type="ECO:0000313" key="2">
    <source>
        <dbReference type="WBParaSite" id="JU765_v2.g18442.t1"/>
    </source>
</evidence>